<name>A0ABM9AFP9_9GAMM</name>
<feature type="domain" description="HTH tetR-type" evidence="5">
    <location>
        <begin position="12"/>
        <end position="72"/>
    </location>
</feature>
<evidence type="ECO:0000259" key="5">
    <source>
        <dbReference type="PROSITE" id="PS50977"/>
    </source>
</evidence>
<protein>
    <recommendedName>
        <fullName evidence="5">HTH tetR-type domain-containing protein</fullName>
    </recommendedName>
</protein>
<keyword evidence="1" id="KW-0805">Transcription regulation</keyword>
<evidence type="ECO:0000256" key="1">
    <source>
        <dbReference type="ARBA" id="ARBA00023015"/>
    </source>
</evidence>
<evidence type="ECO:0000256" key="4">
    <source>
        <dbReference type="PROSITE-ProRule" id="PRU00335"/>
    </source>
</evidence>
<sequence length="196" mass="21935">MSQRKSQAERRAHTQSAVLNSAIELFGSQGFHNTSLEDIANHCGVTIRPIYHYFGNKLKLFEAVTEAMEANILLTFSEAKETPQANPVLASLDGFLDLCCQADFRQIVLLDSPNVLGRKRWLNTEVSQQAKQHLLKSAEQSADHWPIEKLELITRVVMASFAEIGLYIAEAEDLIGARKHVDELIVSLLQPLARQP</sequence>
<dbReference type="Pfam" id="PF21351">
    <property type="entry name" value="TetR_C_41"/>
    <property type="match status" value="1"/>
</dbReference>
<dbReference type="PROSITE" id="PS50977">
    <property type="entry name" value="HTH_TETR_2"/>
    <property type="match status" value="1"/>
</dbReference>
<evidence type="ECO:0000313" key="6">
    <source>
        <dbReference type="EMBL" id="CAH0992034.1"/>
    </source>
</evidence>
<keyword evidence="7" id="KW-1185">Reference proteome</keyword>
<feature type="DNA-binding region" description="H-T-H motif" evidence="4">
    <location>
        <begin position="35"/>
        <end position="54"/>
    </location>
</feature>
<proteinExistence type="predicted"/>
<dbReference type="Proteomes" id="UP000838100">
    <property type="component" value="Unassembled WGS sequence"/>
</dbReference>
<dbReference type="InterPro" id="IPR009057">
    <property type="entry name" value="Homeodomain-like_sf"/>
</dbReference>
<dbReference type="InterPro" id="IPR050109">
    <property type="entry name" value="HTH-type_TetR-like_transc_reg"/>
</dbReference>
<dbReference type="PANTHER" id="PTHR30055">
    <property type="entry name" value="HTH-TYPE TRANSCRIPTIONAL REGULATOR RUTR"/>
    <property type="match status" value="1"/>
</dbReference>
<dbReference type="InterPro" id="IPR001647">
    <property type="entry name" value="HTH_TetR"/>
</dbReference>
<dbReference type="RefSeq" id="WP_237444731.1">
    <property type="nucleotide sequence ID" value="NZ_CAKLPX010000002.1"/>
</dbReference>
<dbReference type="PROSITE" id="PS01081">
    <property type="entry name" value="HTH_TETR_1"/>
    <property type="match status" value="1"/>
</dbReference>
<keyword evidence="3" id="KW-0804">Transcription</keyword>
<evidence type="ECO:0000256" key="3">
    <source>
        <dbReference type="ARBA" id="ARBA00023163"/>
    </source>
</evidence>
<dbReference type="SUPFAM" id="SSF46689">
    <property type="entry name" value="Homeodomain-like"/>
    <property type="match status" value="1"/>
</dbReference>
<dbReference type="EMBL" id="CAKLPX010000002">
    <property type="protein sequence ID" value="CAH0992034.1"/>
    <property type="molecule type" value="Genomic_DNA"/>
</dbReference>
<keyword evidence="2 4" id="KW-0238">DNA-binding</keyword>
<dbReference type="Pfam" id="PF00440">
    <property type="entry name" value="TetR_N"/>
    <property type="match status" value="1"/>
</dbReference>
<accession>A0ABM9AFP9</accession>
<organism evidence="6 7">
    <name type="scientific">Sinobacterium norvegicum</name>
    <dbReference type="NCBI Taxonomy" id="1641715"/>
    <lineage>
        <taxon>Bacteria</taxon>
        <taxon>Pseudomonadati</taxon>
        <taxon>Pseudomonadota</taxon>
        <taxon>Gammaproteobacteria</taxon>
        <taxon>Cellvibrionales</taxon>
        <taxon>Spongiibacteraceae</taxon>
        <taxon>Sinobacterium</taxon>
    </lineage>
</organism>
<evidence type="ECO:0000256" key="2">
    <source>
        <dbReference type="ARBA" id="ARBA00023125"/>
    </source>
</evidence>
<dbReference type="InterPro" id="IPR049484">
    <property type="entry name" value="Rv0078-like_C"/>
</dbReference>
<dbReference type="PRINTS" id="PR00455">
    <property type="entry name" value="HTHTETR"/>
</dbReference>
<dbReference type="InterPro" id="IPR023772">
    <property type="entry name" value="DNA-bd_HTH_TetR-type_CS"/>
</dbReference>
<reference evidence="6" key="1">
    <citation type="submission" date="2021-12" db="EMBL/GenBank/DDBJ databases">
        <authorList>
            <person name="Rodrigo-Torres L."/>
            <person name="Arahal R. D."/>
            <person name="Lucena T."/>
        </authorList>
    </citation>
    <scope>NUCLEOTIDE SEQUENCE</scope>
    <source>
        <strain evidence="6">CECT 8267</strain>
    </source>
</reference>
<gene>
    <name evidence="6" type="ORF">SIN8267_02149</name>
</gene>
<dbReference type="Gene3D" id="1.10.357.10">
    <property type="entry name" value="Tetracycline Repressor, domain 2"/>
    <property type="match status" value="1"/>
</dbReference>
<comment type="caution">
    <text evidence="6">The sequence shown here is derived from an EMBL/GenBank/DDBJ whole genome shotgun (WGS) entry which is preliminary data.</text>
</comment>
<evidence type="ECO:0000313" key="7">
    <source>
        <dbReference type="Proteomes" id="UP000838100"/>
    </source>
</evidence>
<dbReference type="PANTHER" id="PTHR30055:SF234">
    <property type="entry name" value="HTH-TYPE TRANSCRIPTIONAL REGULATOR BETI"/>
    <property type="match status" value="1"/>
</dbReference>